<gene>
    <name evidence="8" type="ordered locus">Apar_1262</name>
</gene>
<evidence type="ECO:0000313" key="8">
    <source>
        <dbReference type="EMBL" id="ACV51687.1"/>
    </source>
</evidence>
<dbReference type="KEGG" id="apv:Apar_1262"/>
<dbReference type="AlphaFoldDB" id="C8W897"/>
<dbReference type="GO" id="GO:0005975">
    <property type="term" value="P:carbohydrate metabolic process"/>
    <property type="evidence" value="ECO:0007669"/>
    <property type="project" value="UniProtKB-ARBA"/>
</dbReference>
<dbReference type="OrthoDB" id="3240140at2"/>
<dbReference type="NCBIfam" id="TIGR01167">
    <property type="entry name" value="LPXTG_anchor"/>
    <property type="match status" value="1"/>
</dbReference>
<keyword evidence="1" id="KW-0134">Cell wall</keyword>
<feature type="signal peptide" evidence="6">
    <location>
        <begin position="1"/>
        <end position="32"/>
    </location>
</feature>
<evidence type="ECO:0000256" key="1">
    <source>
        <dbReference type="ARBA" id="ARBA00022512"/>
    </source>
</evidence>
<dbReference type="EMBL" id="CP001721">
    <property type="protein sequence ID" value="ACV51687.1"/>
    <property type="molecule type" value="Genomic_DNA"/>
</dbReference>
<dbReference type="InterPro" id="IPR008966">
    <property type="entry name" value="Adhesion_dom_sf"/>
</dbReference>
<feature type="domain" description="Gram-positive cocci surface proteins LPxTG" evidence="7">
    <location>
        <begin position="441"/>
        <end position="475"/>
    </location>
</feature>
<name>C8W897_LANP1</name>
<keyword evidence="2" id="KW-0964">Secreted</keyword>
<dbReference type="Gene3D" id="2.60.40.740">
    <property type="match status" value="1"/>
</dbReference>
<organism evidence="8 9">
    <name type="scientific">Lancefieldella parvula (strain ATCC 33793 / DSM 20469 / CCUG 32760 / JCM 10300 / KCTC 3663 / VPI 0546 / 1246)</name>
    <name type="common">Atopobium parvulum</name>
    <dbReference type="NCBI Taxonomy" id="521095"/>
    <lineage>
        <taxon>Bacteria</taxon>
        <taxon>Bacillati</taxon>
        <taxon>Actinomycetota</taxon>
        <taxon>Coriobacteriia</taxon>
        <taxon>Coriobacteriales</taxon>
        <taxon>Atopobiaceae</taxon>
        <taxon>Lancefieldella</taxon>
    </lineage>
</organism>
<dbReference type="InterPro" id="IPR041033">
    <property type="entry name" value="SpaA_PFL_dom_1"/>
</dbReference>
<dbReference type="InterPro" id="IPR013783">
    <property type="entry name" value="Ig-like_fold"/>
</dbReference>
<dbReference type="HOGENOM" id="CLU_028873_3_0_11"/>
<evidence type="ECO:0000256" key="5">
    <source>
        <dbReference type="SAM" id="Phobius"/>
    </source>
</evidence>
<protein>
    <submittedName>
        <fullName evidence="8">LPXTG-motif cell wall anchor domain protein</fullName>
    </submittedName>
</protein>
<feature type="transmembrane region" description="Helical" evidence="5">
    <location>
        <begin position="447"/>
        <end position="469"/>
    </location>
</feature>
<sequence>MKSIAKSIFSKICCLFSAALLIYSLVPVQAFANPTSGTDVADSKVTINGLESGDVVSAYLIADADIDAANNLTYKMADGLPSAYNTIDKIAAVATDGYTFTQGTDMQNAAAAIAGAVTANPAAATATAGSDGSAKLTLGSGYYLVRVTTASGKTRVYQNMVVDVTPKVDGGTYKSRDVAPIDVKKTDVTVKKTVGSEYKESTDKYSVGDSVPFKINTAVPNYPKDSKNATFTIGDTPSAGLKIKTDTIKINGQKAVSGADYTLTASETGYTIEYSKDYVLAHPGEAIEVTYEAELTSDAFSHSATDVTGNTATVTFNPNPYENKTVTPNSNTTVKTYGYVFKKTDPEGNPLQGATFTLTLDNGKVLTSTSDANGYVYFSGLAAGHYKISETGVPSGYTKVNDIEFDLSDTTATADNPATTDVENNYLVNSQNVVDNRQPVLPVTGDAGTFMFTAIGTVLLVAGVGAIVYSRKQRA</sequence>
<keyword evidence="4" id="KW-0572">Peptidoglycan-anchor</keyword>
<accession>C8W897</accession>
<keyword evidence="3 6" id="KW-0732">Signal</keyword>
<dbReference type="SUPFAM" id="SSF49478">
    <property type="entry name" value="Cna protein B-type domain"/>
    <property type="match status" value="1"/>
</dbReference>
<dbReference type="InterPro" id="IPR019931">
    <property type="entry name" value="LPXTG_anchor"/>
</dbReference>
<feature type="chain" id="PRO_5002993823" evidence="6">
    <location>
        <begin position="33"/>
        <end position="475"/>
    </location>
</feature>
<keyword evidence="5" id="KW-0472">Membrane</keyword>
<dbReference type="InterPro" id="IPR026466">
    <property type="entry name" value="Fim_isopep_form_D2_dom"/>
</dbReference>
<evidence type="ECO:0000256" key="4">
    <source>
        <dbReference type="ARBA" id="ARBA00023088"/>
    </source>
</evidence>
<dbReference type="Proteomes" id="UP000000960">
    <property type="component" value="Chromosome"/>
</dbReference>
<evidence type="ECO:0000259" key="7">
    <source>
        <dbReference type="PROSITE" id="PS50847"/>
    </source>
</evidence>
<evidence type="ECO:0000256" key="3">
    <source>
        <dbReference type="ARBA" id="ARBA00022729"/>
    </source>
</evidence>
<keyword evidence="5" id="KW-0812">Transmembrane</keyword>
<dbReference type="Gene3D" id="2.60.40.10">
    <property type="entry name" value="Immunoglobulins"/>
    <property type="match status" value="1"/>
</dbReference>
<dbReference type="Pfam" id="PF17802">
    <property type="entry name" value="SpaA"/>
    <property type="match status" value="1"/>
</dbReference>
<dbReference type="GeneID" id="84806775"/>
<dbReference type="SUPFAM" id="SSF49401">
    <property type="entry name" value="Bacterial adhesins"/>
    <property type="match status" value="1"/>
</dbReference>
<evidence type="ECO:0000313" key="9">
    <source>
        <dbReference type="Proteomes" id="UP000000960"/>
    </source>
</evidence>
<evidence type="ECO:0000256" key="6">
    <source>
        <dbReference type="SAM" id="SignalP"/>
    </source>
</evidence>
<dbReference type="NCBIfam" id="TIGR04226">
    <property type="entry name" value="RrgB_K2N_iso_D2"/>
    <property type="match status" value="1"/>
</dbReference>
<dbReference type="eggNOG" id="COG4932">
    <property type="taxonomic scope" value="Bacteria"/>
</dbReference>
<dbReference type="STRING" id="521095.Apar_1262"/>
<dbReference type="PROSITE" id="PS50847">
    <property type="entry name" value="GRAM_POS_ANCHORING"/>
    <property type="match status" value="1"/>
</dbReference>
<keyword evidence="5" id="KW-1133">Transmembrane helix</keyword>
<evidence type="ECO:0000256" key="2">
    <source>
        <dbReference type="ARBA" id="ARBA00022525"/>
    </source>
</evidence>
<reference evidence="8 9" key="1">
    <citation type="journal article" date="2009" name="Stand. Genomic Sci.">
        <title>Complete genome sequence of Atopobium parvulum type strain (IPP 1246).</title>
        <authorList>
            <person name="Copeland A."/>
            <person name="Sikorski J."/>
            <person name="Lapidus A."/>
            <person name="Nolan M."/>
            <person name="Del Rio T.G."/>
            <person name="Lucas S."/>
            <person name="Chen F."/>
            <person name="Tice H."/>
            <person name="Pitluck S."/>
            <person name="Cheng J.F."/>
            <person name="Pukall R."/>
            <person name="Chertkov O."/>
            <person name="Brettin T."/>
            <person name="Han C."/>
            <person name="Detter J.C."/>
            <person name="Kuske C."/>
            <person name="Bruce D."/>
            <person name="Goodwin L."/>
            <person name="Ivanova N."/>
            <person name="Mavromatis K."/>
            <person name="Mikhailova N."/>
            <person name="Chen A."/>
            <person name="Palaniappan K."/>
            <person name="Chain P."/>
            <person name="Rohde M."/>
            <person name="Goker M."/>
            <person name="Bristow J."/>
            <person name="Eisen J.A."/>
            <person name="Markowitz V."/>
            <person name="Hugenholtz P."/>
            <person name="Kyrpides N.C."/>
            <person name="Klenk H.P."/>
            <person name="Detter J.C."/>
        </authorList>
    </citation>
    <scope>NUCLEOTIDE SEQUENCE [LARGE SCALE GENOMIC DNA]</scope>
    <source>
        <strain evidence="9">ATCC 33793 / DSM 20469 / CCUG 32760 / JCM 10300 / KCTC 3663 / VPI 0546 / 1246</strain>
    </source>
</reference>
<proteinExistence type="predicted"/>
<keyword evidence="9" id="KW-1185">Reference proteome</keyword>
<dbReference type="RefSeq" id="WP_012809343.1">
    <property type="nucleotide sequence ID" value="NC_013203.1"/>
</dbReference>